<feature type="domain" description="C2H2-type" evidence="8">
    <location>
        <begin position="469"/>
        <end position="497"/>
    </location>
</feature>
<gene>
    <name evidence="10" type="ORF">g.32371</name>
</gene>
<reference evidence="10" key="1">
    <citation type="submission" date="2015-11" db="EMBL/GenBank/DDBJ databases">
        <title>De novo transcriptome assembly of four potential Pierce s Disease insect vectors from Arizona vineyards.</title>
        <authorList>
            <person name="Tassone E.E."/>
        </authorList>
    </citation>
    <scope>NUCLEOTIDE SEQUENCE</scope>
</reference>
<organism evidence="10">
    <name type="scientific">Homalodisca liturata</name>
    <dbReference type="NCBI Taxonomy" id="320908"/>
    <lineage>
        <taxon>Eukaryota</taxon>
        <taxon>Metazoa</taxon>
        <taxon>Ecdysozoa</taxon>
        <taxon>Arthropoda</taxon>
        <taxon>Hexapoda</taxon>
        <taxon>Insecta</taxon>
        <taxon>Pterygota</taxon>
        <taxon>Neoptera</taxon>
        <taxon>Paraneoptera</taxon>
        <taxon>Hemiptera</taxon>
        <taxon>Auchenorrhyncha</taxon>
        <taxon>Membracoidea</taxon>
        <taxon>Cicadellidae</taxon>
        <taxon>Cicadellinae</taxon>
        <taxon>Proconiini</taxon>
        <taxon>Homalodisca</taxon>
    </lineage>
</organism>
<feature type="compositionally biased region" description="Basic and acidic residues" evidence="7">
    <location>
        <begin position="96"/>
        <end position="122"/>
    </location>
</feature>
<dbReference type="InterPro" id="IPR013087">
    <property type="entry name" value="Znf_C2H2_type"/>
</dbReference>
<evidence type="ECO:0000256" key="1">
    <source>
        <dbReference type="ARBA" id="ARBA00022723"/>
    </source>
</evidence>
<dbReference type="PROSITE" id="PS50157">
    <property type="entry name" value="ZINC_FINGER_C2H2_2"/>
    <property type="match status" value="6"/>
</dbReference>
<evidence type="ECO:0000256" key="5">
    <source>
        <dbReference type="PROSITE-ProRule" id="PRU00042"/>
    </source>
</evidence>
<dbReference type="AlphaFoldDB" id="A0A1B6J3I7"/>
<feature type="region of interest" description="Disordered" evidence="7">
    <location>
        <begin position="96"/>
        <end position="126"/>
    </location>
</feature>
<dbReference type="Gene3D" id="3.40.1800.20">
    <property type="match status" value="1"/>
</dbReference>
<dbReference type="GO" id="GO:0000977">
    <property type="term" value="F:RNA polymerase II transcription regulatory region sequence-specific DNA binding"/>
    <property type="evidence" value="ECO:0007669"/>
    <property type="project" value="TreeGrafter"/>
</dbReference>
<feature type="binding site" evidence="6">
    <location>
        <position position="11"/>
    </location>
    <ligand>
        <name>Zn(2+)</name>
        <dbReference type="ChEBI" id="CHEBI:29105"/>
    </ligand>
</feature>
<evidence type="ECO:0000259" key="9">
    <source>
        <dbReference type="PROSITE" id="PS51915"/>
    </source>
</evidence>
<protein>
    <recommendedName>
        <fullName evidence="11">ZAD domain-containing protein</fullName>
    </recommendedName>
</protein>
<feature type="domain" description="C2H2-type" evidence="8">
    <location>
        <begin position="440"/>
        <end position="468"/>
    </location>
</feature>
<feature type="domain" description="ZAD" evidence="9">
    <location>
        <begin position="6"/>
        <end position="76"/>
    </location>
</feature>
<dbReference type="EMBL" id="GECU01013965">
    <property type="protein sequence ID" value="JAS93741.1"/>
    <property type="molecule type" value="Transcribed_RNA"/>
</dbReference>
<dbReference type="InterPro" id="IPR012934">
    <property type="entry name" value="Znf_AD"/>
</dbReference>
<sequence length="633" mass="71370">MSSEKPRCRLCMHHKPYLATLFRRSLSMKVMELADVQVMENDGLPTVLCIDCENAVEKCYSFRTQIQWADKKFREEMSVSLVEVEECSIKEEHGDFMEDDSDLHSDRGHNDDAAKGTGDKGQDGPVIPLNHVEVMETIETGNQVQMIDDPQGQAEPLIEAPFAAKEEERAMDPLICTKEEDVSMESDTNSATSAPASTSDFPVKWKKPARPRSTSAAKTKPKKEGLMLSPQVHQEHSKLHRTVIAPPNRGSPFGQKSQELTLNVRGSVLHNIDSTKLGKYSRGGRPKCSCSKDKSTQPSHRSILKDATHSNVDKVKSHVPRRKIVNIAISGAFCRICNLECGSLGLLKDHLQKKELTCRVCLKKFNSHKTLENHYFTHKKYSCLDCKEIFFDKKQLFMHRTALNHYSYQQECNMCGMKVLSHDSVPQPKTPFHVNGVAYFKCVVCAKEFALASSLKCHLQSYHTVYERIKCTVCKKKLSGPEKLITHMKISHSGSEKDLRPACAICGKKFSDYDDLKKHVDTHKCSICGLSIKGKTALKNHMNFSHPARAKCLFKHCNLEFDNVLSLSRHSKKVHSNASAPLLETESRCEVCGKTFKTSLTMNGLCSDEKPVKCNICVVKFKHHFMMRSLKSY</sequence>
<feature type="binding site" evidence="6">
    <location>
        <position position="52"/>
    </location>
    <ligand>
        <name>Zn(2+)</name>
        <dbReference type="ChEBI" id="CHEBI:29105"/>
    </ligand>
</feature>
<dbReference type="GO" id="GO:0005634">
    <property type="term" value="C:nucleus"/>
    <property type="evidence" value="ECO:0007669"/>
    <property type="project" value="InterPro"/>
</dbReference>
<keyword evidence="2" id="KW-0677">Repeat</keyword>
<evidence type="ECO:0000256" key="4">
    <source>
        <dbReference type="ARBA" id="ARBA00022833"/>
    </source>
</evidence>
<feature type="domain" description="C2H2-type" evidence="8">
    <location>
        <begin position="356"/>
        <end position="378"/>
    </location>
</feature>
<dbReference type="SUPFAM" id="SSF57667">
    <property type="entry name" value="beta-beta-alpha zinc fingers"/>
    <property type="match status" value="2"/>
</dbReference>
<evidence type="ECO:0000259" key="8">
    <source>
        <dbReference type="PROSITE" id="PS50157"/>
    </source>
</evidence>
<feature type="domain" description="C2H2-type" evidence="8">
    <location>
        <begin position="381"/>
        <end position="410"/>
    </location>
</feature>
<feature type="binding site" evidence="6">
    <location>
        <position position="49"/>
    </location>
    <ligand>
        <name>Zn(2+)</name>
        <dbReference type="ChEBI" id="CHEBI:29105"/>
    </ligand>
</feature>
<dbReference type="PANTHER" id="PTHR24409">
    <property type="entry name" value="ZINC FINGER PROTEIN 142"/>
    <property type="match status" value="1"/>
</dbReference>
<name>A0A1B6J3I7_9HEMI</name>
<evidence type="ECO:0000256" key="3">
    <source>
        <dbReference type="ARBA" id="ARBA00022771"/>
    </source>
</evidence>
<dbReference type="PROSITE" id="PS51915">
    <property type="entry name" value="ZAD"/>
    <property type="match status" value="1"/>
</dbReference>
<dbReference type="SMART" id="SM00355">
    <property type="entry name" value="ZnF_C2H2"/>
    <property type="match status" value="8"/>
</dbReference>
<dbReference type="Pfam" id="PF00096">
    <property type="entry name" value="zf-C2H2"/>
    <property type="match status" value="1"/>
</dbReference>
<dbReference type="Pfam" id="PF12874">
    <property type="entry name" value="zf-met"/>
    <property type="match status" value="1"/>
</dbReference>
<feature type="domain" description="C2H2-type" evidence="8">
    <location>
        <begin position="523"/>
        <end position="551"/>
    </location>
</feature>
<evidence type="ECO:0000256" key="2">
    <source>
        <dbReference type="ARBA" id="ARBA00022737"/>
    </source>
</evidence>
<dbReference type="PROSITE" id="PS00028">
    <property type="entry name" value="ZINC_FINGER_C2H2_1"/>
    <property type="match status" value="7"/>
</dbReference>
<dbReference type="PANTHER" id="PTHR24409:SF295">
    <property type="entry name" value="AZ2-RELATED"/>
    <property type="match status" value="1"/>
</dbReference>
<evidence type="ECO:0008006" key="11">
    <source>
        <dbReference type="Google" id="ProtNLM"/>
    </source>
</evidence>
<keyword evidence="3 5" id="KW-0863">Zinc-finger</keyword>
<feature type="region of interest" description="Disordered" evidence="7">
    <location>
        <begin position="276"/>
        <end position="301"/>
    </location>
</feature>
<dbReference type="SMART" id="SM00868">
    <property type="entry name" value="zf-AD"/>
    <property type="match status" value="1"/>
</dbReference>
<feature type="binding site" evidence="6">
    <location>
        <position position="8"/>
    </location>
    <ligand>
        <name>Zn(2+)</name>
        <dbReference type="ChEBI" id="CHEBI:29105"/>
    </ligand>
</feature>
<evidence type="ECO:0000256" key="6">
    <source>
        <dbReference type="PROSITE-ProRule" id="PRU01263"/>
    </source>
</evidence>
<dbReference type="GO" id="GO:0000981">
    <property type="term" value="F:DNA-binding transcription factor activity, RNA polymerase II-specific"/>
    <property type="evidence" value="ECO:0007669"/>
    <property type="project" value="TreeGrafter"/>
</dbReference>
<proteinExistence type="predicted"/>
<dbReference type="Pfam" id="PF07776">
    <property type="entry name" value="zf-AD"/>
    <property type="match status" value="1"/>
</dbReference>
<feature type="compositionally biased region" description="Low complexity" evidence="7">
    <location>
        <begin position="186"/>
        <end position="199"/>
    </location>
</feature>
<dbReference type="Gene3D" id="3.30.160.60">
    <property type="entry name" value="Classic Zinc Finger"/>
    <property type="match status" value="3"/>
</dbReference>
<keyword evidence="4 6" id="KW-0862">Zinc</keyword>
<feature type="region of interest" description="Disordered" evidence="7">
    <location>
        <begin position="181"/>
        <end position="226"/>
    </location>
</feature>
<feature type="domain" description="C2H2-type" evidence="8">
    <location>
        <begin position="501"/>
        <end position="523"/>
    </location>
</feature>
<accession>A0A1B6J3I7</accession>
<dbReference type="SUPFAM" id="SSF57716">
    <property type="entry name" value="Glucocorticoid receptor-like (DNA-binding domain)"/>
    <property type="match status" value="1"/>
</dbReference>
<dbReference type="GO" id="GO:0008270">
    <property type="term" value="F:zinc ion binding"/>
    <property type="evidence" value="ECO:0007669"/>
    <property type="project" value="UniProtKB-UniRule"/>
</dbReference>
<keyword evidence="1 6" id="KW-0479">Metal-binding</keyword>
<evidence type="ECO:0000256" key="7">
    <source>
        <dbReference type="SAM" id="MobiDB-lite"/>
    </source>
</evidence>
<evidence type="ECO:0000313" key="10">
    <source>
        <dbReference type="EMBL" id="JAS93741.1"/>
    </source>
</evidence>
<dbReference type="InterPro" id="IPR036236">
    <property type="entry name" value="Znf_C2H2_sf"/>
</dbReference>